<dbReference type="GO" id="GO:0102208">
    <property type="term" value="F:2-polyprenyl-6-hydroxyphenol methylase activity"/>
    <property type="evidence" value="ECO:0007669"/>
    <property type="project" value="UniProtKB-EC"/>
</dbReference>
<evidence type="ECO:0000313" key="5">
    <source>
        <dbReference type="Proteomes" id="UP000244904"/>
    </source>
</evidence>
<dbReference type="PANTHER" id="PTHR43861:SF1">
    <property type="entry name" value="TRANS-ACONITATE 2-METHYLTRANSFERASE"/>
    <property type="match status" value="1"/>
</dbReference>
<dbReference type="Pfam" id="PF13649">
    <property type="entry name" value="Methyltransf_25"/>
    <property type="match status" value="1"/>
</dbReference>
<protein>
    <submittedName>
        <fullName evidence="4">Ubiquinone biosynthesis O-methyltransferase</fullName>
        <ecNumber evidence="4">2.1.1.222</ecNumber>
    </submittedName>
</protein>
<dbReference type="OrthoDB" id="9804312at2"/>
<reference evidence="5" key="1">
    <citation type="submission" date="2018-03" db="EMBL/GenBank/DDBJ databases">
        <authorList>
            <person name="Rodrigo-Torres L."/>
            <person name="Arahal R. D."/>
            <person name="Lucena T."/>
        </authorList>
    </citation>
    <scope>NUCLEOTIDE SEQUENCE [LARGE SCALE GENOMIC DNA]</scope>
    <source>
        <strain evidence="5">CECT 8871</strain>
    </source>
</reference>
<keyword evidence="2 4" id="KW-0808">Transferase</keyword>
<feature type="domain" description="Methyltransferase" evidence="3">
    <location>
        <begin position="41"/>
        <end position="129"/>
    </location>
</feature>
<dbReference type="GO" id="GO:0032259">
    <property type="term" value="P:methylation"/>
    <property type="evidence" value="ECO:0007669"/>
    <property type="project" value="UniProtKB-KW"/>
</dbReference>
<evidence type="ECO:0000256" key="1">
    <source>
        <dbReference type="ARBA" id="ARBA00022603"/>
    </source>
</evidence>
<gene>
    <name evidence="4" type="primary">ubiG_2</name>
    <name evidence="4" type="ORF">PRI8871_02040</name>
</gene>
<dbReference type="RefSeq" id="WP_108886105.1">
    <property type="nucleotide sequence ID" value="NZ_OMOJ01000003.1"/>
</dbReference>
<dbReference type="AlphaFoldDB" id="A0A2R8AWJ1"/>
<dbReference type="EMBL" id="OMOJ01000003">
    <property type="protein sequence ID" value="SPF80234.1"/>
    <property type="molecule type" value="Genomic_DNA"/>
</dbReference>
<dbReference type="Gene3D" id="3.40.50.150">
    <property type="entry name" value="Vaccinia Virus protein VP39"/>
    <property type="match status" value="1"/>
</dbReference>
<name>A0A2R8AWJ1_9RHOB</name>
<dbReference type="InterPro" id="IPR029063">
    <property type="entry name" value="SAM-dependent_MTases_sf"/>
</dbReference>
<dbReference type="PROSITE" id="PS50007">
    <property type="entry name" value="PIPLC_X_DOMAIN"/>
    <property type="match status" value="1"/>
</dbReference>
<organism evidence="4 5">
    <name type="scientific">Pseudoprimorskyibacter insulae</name>
    <dbReference type="NCBI Taxonomy" id="1695997"/>
    <lineage>
        <taxon>Bacteria</taxon>
        <taxon>Pseudomonadati</taxon>
        <taxon>Pseudomonadota</taxon>
        <taxon>Alphaproteobacteria</taxon>
        <taxon>Rhodobacterales</taxon>
        <taxon>Paracoccaceae</taxon>
        <taxon>Pseudoprimorskyibacter</taxon>
    </lineage>
</organism>
<evidence type="ECO:0000259" key="3">
    <source>
        <dbReference type="Pfam" id="PF13649"/>
    </source>
</evidence>
<dbReference type="InterPro" id="IPR041698">
    <property type="entry name" value="Methyltransf_25"/>
</dbReference>
<sequence length="198" mass="21301">MDKQTHAFYASTAQTYVASGANGTSRHLLGFLARLPAGARILELGCGGGRDAEAMLTAGFDVDATDGTQEVAAQAETRLARPVRVMRFDQLDAVRAYDAVFANASLLHVPRPDLPDVLTLVYRALRPGGLFFASYKSGGVEGRDAQARYYNYLDRPAFEAAYAQAGDWRALDIIEYIGGGFGGTTGPWIAGTYQKPRA</sequence>
<accession>A0A2R8AWJ1</accession>
<dbReference type="SUPFAM" id="SSF53335">
    <property type="entry name" value="S-adenosyl-L-methionine-dependent methyltransferases"/>
    <property type="match status" value="1"/>
</dbReference>
<dbReference type="Proteomes" id="UP000244904">
    <property type="component" value="Unassembled WGS sequence"/>
</dbReference>
<dbReference type="EC" id="2.1.1.222" evidence="4"/>
<dbReference type="CDD" id="cd02440">
    <property type="entry name" value="AdoMet_MTases"/>
    <property type="match status" value="1"/>
</dbReference>
<evidence type="ECO:0000256" key="2">
    <source>
        <dbReference type="ARBA" id="ARBA00022679"/>
    </source>
</evidence>
<dbReference type="PANTHER" id="PTHR43861">
    <property type="entry name" value="TRANS-ACONITATE 2-METHYLTRANSFERASE-RELATED"/>
    <property type="match status" value="1"/>
</dbReference>
<proteinExistence type="predicted"/>
<evidence type="ECO:0000313" key="4">
    <source>
        <dbReference type="EMBL" id="SPF80234.1"/>
    </source>
</evidence>
<keyword evidence="4" id="KW-0830">Ubiquinone</keyword>
<keyword evidence="5" id="KW-1185">Reference proteome</keyword>
<keyword evidence="1 4" id="KW-0489">Methyltransferase</keyword>